<dbReference type="InterPro" id="IPR006342">
    <property type="entry name" value="FkbM_mtfrase"/>
</dbReference>
<dbReference type="RefSeq" id="XP_005783664.1">
    <property type="nucleotide sequence ID" value="XM_005783607.1"/>
</dbReference>
<dbReference type="OMA" id="FDPTPRW"/>
<dbReference type="SUPFAM" id="SSF53335">
    <property type="entry name" value="S-adenosyl-L-methionine-dependent methyltransferases"/>
    <property type="match status" value="1"/>
</dbReference>
<dbReference type="EnsemblProtists" id="EOD31235">
    <property type="protein sequence ID" value="EOD31235"/>
    <property type="gene ID" value="EMIHUDRAFT_112961"/>
</dbReference>
<organism evidence="3 4">
    <name type="scientific">Emiliania huxleyi (strain CCMP1516)</name>
    <dbReference type="NCBI Taxonomy" id="280463"/>
    <lineage>
        <taxon>Eukaryota</taxon>
        <taxon>Haptista</taxon>
        <taxon>Haptophyta</taxon>
        <taxon>Prymnesiophyceae</taxon>
        <taxon>Isochrysidales</taxon>
        <taxon>Noelaerhabdaceae</taxon>
        <taxon>Emiliania</taxon>
    </lineage>
</organism>
<dbReference type="KEGG" id="ehx:EMIHUDRAFT_112961"/>
<accession>A0A0D3K650</accession>
<reference evidence="4" key="1">
    <citation type="journal article" date="2013" name="Nature">
        <title>Pan genome of the phytoplankton Emiliania underpins its global distribution.</title>
        <authorList>
            <person name="Read B.A."/>
            <person name="Kegel J."/>
            <person name="Klute M.J."/>
            <person name="Kuo A."/>
            <person name="Lefebvre S.C."/>
            <person name="Maumus F."/>
            <person name="Mayer C."/>
            <person name="Miller J."/>
            <person name="Monier A."/>
            <person name="Salamov A."/>
            <person name="Young J."/>
            <person name="Aguilar M."/>
            <person name="Claverie J.M."/>
            <person name="Frickenhaus S."/>
            <person name="Gonzalez K."/>
            <person name="Herman E.K."/>
            <person name="Lin Y.C."/>
            <person name="Napier J."/>
            <person name="Ogata H."/>
            <person name="Sarno A.F."/>
            <person name="Shmutz J."/>
            <person name="Schroeder D."/>
            <person name="de Vargas C."/>
            <person name="Verret F."/>
            <person name="von Dassow P."/>
            <person name="Valentin K."/>
            <person name="Van de Peer Y."/>
            <person name="Wheeler G."/>
            <person name="Dacks J.B."/>
            <person name="Delwiche C.F."/>
            <person name="Dyhrman S.T."/>
            <person name="Glockner G."/>
            <person name="John U."/>
            <person name="Richards T."/>
            <person name="Worden A.Z."/>
            <person name="Zhang X."/>
            <person name="Grigoriev I.V."/>
            <person name="Allen A.E."/>
            <person name="Bidle K."/>
            <person name="Borodovsky M."/>
            <person name="Bowler C."/>
            <person name="Brownlee C."/>
            <person name="Cock J.M."/>
            <person name="Elias M."/>
            <person name="Gladyshev V.N."/>
            <person name="Groth M."/>
            <person name="Guda C."/>
            <person name="Hadaegh A."/>
            <person name="Iglesias-Rodriguez M.D."/>
            <person name="Jenkins J."/>
            <person name="Jones B.M."/>
            <person name="Lawson T."/>
            <person name="Leese F."/>
            <person name="Lindquist E."/>
            <person name="Lobanov A."/>
            <person name="Lomsadze A."/>
            <person name="Malik S.B."/>
            <person name="Marsh M.E."/>
            <person name="Mackinder L."/>
            <person name="Mock T."/>
            <person name="Mueller-Roeber B."/>
            <person name="Pagarete A."/>
            <person name="Parker M."/>
            <person name="Probert I."/>
            <person name="Quesneville H."/>
            <person name="Raines C."/>
            <person name="Rensing S.A."/>
            <person name="Riano-Pachon D.M."/>
            <person name="Richier S."/>
            <person name="Rokitta S."/>
            <person name="Shiraiwa Y."/>
            <person name="Soanes D.M."/>
            <person name="van der Giezen M."/>
            <person name="Wahlund T.M."/>
            <person name="Williams B."/>
            <person name="Wilson W."/>
            <person name="Wolfe G."/>
            <person name="Wurch L.L."/>
        </authorList>
    </citation>
    <scope>NUCLEOTIDE SEQUENCE</scope>
</reference>
<feature type="domain" description="Methyltransferase FkbM" evidence="2">
    <location>
        <begin position="74"/>
        <end position="229"/>
    </location>
</feature>
<dbReference type="Gene3D" id="3.40.50.150">
    <property type="entry name" value="Vaccinia Virus protein VP39"/>
    <property type="match status" value="1"/>
</dbReference>
<evidence type="ECO:0000313" key="4">
    <source>
        <dbReference type="Proteomes" id="UP000013827"/>
    </source>
</evidence>
<evidence type="ECO:0000313" key="3">
    <source>
        <dbReference type="EnsemblProtists" id="EOD31235"/>
    </source>
</evidence>
<protein>
    <recommendedName>
        <fullName evidence="2">Methyltransferase FkbM domain-containing protein</fullName>
    </recommendedName>
</protein>
<dbReference type="AlphaFoldDB" id="A0A0D3K650"/>
<name>A0A0D3K650_EMIH1</name>
<dbReference type="Proteomes" id="UP000013827">
    <property type="component" value="Unassembled WGS sequence"/>
</dbReference>
<keyword evidence="4" id="KW-1185">Reference proteome</keyword>
<dbReference type="Pfam" id="PF05050">
    <property type="entry name" value="Methyltransf_21"/>
    <property type="match status" value="1"/>
</dbReference>
<dbReference type="PANTHER" id="PTHR32026">
    <property type="entry name" value="METHYLTRANSFERASE-LIKE PROTEIN 24"/>
    <property type="match status" value="1"/>
</dbReference>
<dbReference type="eggNOG" id="ENOG502T1UJ">
    <property type="taxonomic scope" value="Eukaryota"/>
</dbReference>
<reference evidence="3" key="2">
    <citation type="submission" date="2024-10" db="UniProtKB">
        <authorList>
            <consortium name="EnsemblProtists"/>
        </authorList>
    </citation>
    <scope>IDENTIFICATION</scope>
</reference>
<feature type="chain" id="PRO_5044200657" description="Methyltransferase FkbM domain-containing protein" evidence="1">
    <location>
        <begin position="22"/>
        <end position="263"/>
    </location>
</feature>
<dbReference type="InterPro" id="IPR026913">
    <property type="entry name" value="METTL24"/>
</dbReference>
<dbReference type="InterPro" id="IPR029063">
    <property type="entry name" value="SAM-dependent_MTases_sf"/>
</dbReference>
<sequence>MSMCSGELIVAFTLLFTTAHAADADILETSRLRASRGGSAYGGWTFDGDRLDSDSIVYSIGLGTDLSFDLKLINMYRCHVHGFDDTPVSTAFLRRQNVPRKFHWHRFVLGDSDQNLTLQLPVGHGASYAADGVGSARGFKKGTGHTARALRITTMMAMLNHSRLDLLKIDIEAFEFRVFNAMLLDSSEQKPAVLRLPACQLLLEFHSRLSPLGYQAKADALLALQSLGFTLLHNVVRPSGADDAFLMNPRFCERPVSGHGAGA</sequence>
<keyword evidence="1" id="KW-0732">Signal</keyword>
<evidence type="ECO:0000259" key="2">
    <source>
        <dbReference type="Pfam" id="PF05050"/>
    </source>
</evidence>
<dbReference type="PANTHER" id="PTHR32026:SF10">
    <property type="entry name" value="METHYLTRANSFERASE-LIKE PROTEIN 24-RELATED"/>
    <property type="match status" value="1"/>
</dbReference>
<dbReference type="PaxDb" id="2903-EOD31235"/>
<dbReference type="HOGENOM" id="CLU_1059368_0_0_1"/>
<evidence type="ECO:0000256" key="1">
    <source>
        <dbReference type="SAM" id="SignalP"/>
    </source>
</evidence>
<dbReference type="GeneID" id="17276508"/>
<feature type="signal peptide" evidence="1">
    <location>
        <begin position="1"/>
        <end position="21"/>
    </location>
</feature>
<proteinExistence type="predicted"/>